<keyword evidence="3" id="KW-1185">Reference proteome</keyword>
<proteinExistence type="predicted"/>
<evidence type="ECO:0000256" key="1">
    <source>
        <dbReference type="SAM" id="MobiDB-lite"/>
    </source>
</evidence>
<comment type="caution">
    <text evidence="2">The sequence shown here is derived from an EMBL/GenBank/DDBJ whole genome shotgun (WGS) entry which is preliminary data.</text>
</comment>
<feature type="region of interest" description="Disordered" evidence="1">
    <location>
        <begin position="1"/>
        <end position="21"/>
    </location>
</feature>
<sequence length="76" mass="7742">MSPVVEQASSIGKAGATFTPSQGRQVLSTGVDVHANLVHRLRRQTQAGLLGGEDETGIGQGIAGYQLVELGLAAGL</sequence>
<evidence type="ECO:0000313" key="2">
    <source>
        <dbReference type="EMBL" id="MEQ6918194.1"/>
    </source>
</evidence>
<dbReference type="EMBL" id="JBEGCJ010000005">
    <property type="protein sequence ID" value="MEQ6918194.1"/>
    <property type="molecule type" value="Genomic_DNA"/>
</dbReference>
<protein>
    <submittedName>
        <fullName evidence="2">Uncharacterized protein</fullName>
    </submittedName>
</protein>
<name>A0ABV1NGL1_9GAMM</name>
<gene>
    <name evidence="2" type="ORF">ABE960_11745</name>
</gene>
<accession>A0ABV1NGL1</accession>
<evidence type="ECO:0000313" key="3">
    <source>
        <dbReference type="Proteomes" id="UP001442468"/>
    </source>
</evidence>
<dbReference type="Proteomes" id="UP001442468">
    <property type="component" value="Unassembled WGS sequence"/>
</dbReference>
<reference evidence="2 3" key="1">
    <citation type="submission" date="2024-05" db="EMBL/GenBank/DDBJ databases">
        <title>Halomonas sp. SSM6 16S ribosomal RNA gene Genome sequencing and assembly.</title>
        <authorList>
            <person name="Yook S."/>
        </authorList>
    </citation>
    <scope>NUCLEOTIDE SEQUENCE [LARGE SCALE GENOMIC DNA]</scope>
    <source>
        <strain evidence="2 3">SSM6</strain>
    </source>
</reference>
<organism evidence="2 3">
    <name type="scientific">Halomonas aquatica</name>
    <dbReference type="NCBI Taxonomy" id="3151123"/>
    <lineage>
        <taxon>Bacteria</taxon>
        <taxon>Pseudomonadati</taxon>
        <taxon>Pseudomonadota</taxon>
        <taxon>Gammaproteobacteria</taxon>
        <taxon>Oceanospirillales</taxon>
        <taxon>Halomonadaceae</taxon>
        <taxon>Halomonas</taxon>
    </lineage>
</organism>
<dbReference type="RefSeq" id="WP_349762468.1">
    <property type="nucleotide sequence ID" value="NZ_JBEGCJ010000005.1"/>
</dbReference>